<evidence type="ECO:0000259" key="2">
    <source>
        <dbReference type="PROSITE" id="PS00022"/>
    </source>
</evidence>
<dbReference type="AlphaFoldDB" id="A0A8S9ZD12"/>
<reference evidence="4" key="1">
    <citation type="journal article" date="2020" name="Ecol. Evol.">
        <title>Genome structure and content of the rice root-knot nematode (Meloidogyne graminicola).</title>
        <authorList>
            <person name="Phan N.T."/>
            <person name="Danchin E.G.J."/>
            <person name="Klopp C."/>
            <person name="Perfus-Barbeoch L."/>
            <person name="Kozlowski D.K."/>
            <person name="Koutsovoulos G.D."/>
            <person name="Lopez-Roques C."/>
            <person name="Bouchez O."/>
            <person name="Zahm M."/>
            <person name="Besnard G."/>
            <person name="Bellafiore S."/>
        </authorList>
    </citation>
    <scope>NUCLEOTIDE SEQUENCE</scope>
    <source>
        <strain evidence="4">VN-18</strain>
    </source>
</reference>
<organism evidence="4 5">
    <name type="scientific">Meloidogyne graminicola</name>
    <dbReference type="NCBI Taxonomy" id="189291"/>
    <lineage>
        <taxon>Eukaryota</taxon>
        <taxon>Metazoa</taxon>
        <taxon>Ecdysozoa</taxon>
        <taxon>Nematoda</taxon>
        <taxon>Chromadorea</taxon>
        <taxon>Rhabditida</taxon>
        <taxon>Tylenchina</taxon>
        <taxon>Tylenchomorpha</taxon>
        <taxon>Tylenchoidea</taxon>
        <taxon>Meloidogynidae</taxon>
        <taxon>Meloidogyninae</taxon>
        <taxon>Meloidogyne</taxon>
    </lineage>
</organism>
<keyword evidence="5" id="KW-1185">Reference proteome</keyword>
<proteinExistence type="predicted"/>
<dbReference type="PROSITE" id="PS01186">
    <property type="entry name" value="EGF_2"/>
    <property type="match status" value="1"/>
</dbReference>
<keyword evidence="1" id="KW-0472">Membrane</keyword>
<name>A0A8S9ZD12_9BILA</name>
<dbReference type="Proteomes" id="UP000605970">
    <property type="component" value="Unassembled WGS sequence"/>
</dbReference>
<evidence type="ECO:0000256" key="1">
    <source>
        <dbReference type="SAM" id="Phobius"/>
    </source>
</evidence>
<sequence length="153" mass="17366">MEYVKIFGEVIGFIGIYCQLPNPCYLNNLNQTIHNCVHGRCVRPRIVLGVDGNEFATNDCDCFAGYTGDLCMRLIEIQQPILFNRFISLIVIIIILCIAFGILLNLFIVCTGKKRANQGTYSPSNQEMTGNARFFNNKNNQKYITKNNKTTKK</sequence>
<evidence type="ECO:0000259" key="3">
    <source>
        <dbReference type="PROSITE" id="PS01186"/>
    </source>
</evidence>
<dbReference type="InterPro" id="IPR000742">
    <property type="entry name" value="EGF"/>
</dbReference>
<feature type="domain" description="EGF-like" evidence="2 3">
    <location>
        <begin position="60"/>
        <end position="71"/>
    </location>
</feature>
<protein>
    <recommendedName>
        <fullName evidence="2 3">EGF-like domain-containing protein</fullName>
    </recommendedName>
</protein>
<evidence type="ECO:0000313" key="5">
    <source>
        <dbReference type="Proteomes" id="UP000605970"/>
    </source>
</evidence>
<dbReference type="Gene3D" id="2.10.25.10">
    <property type="entry name" value="Laminin"/>
    <property type="match status" value="1"/>
</dbReference>
<dbReference type="EMBL" id="JABEBT010000170">
    <property type="protein sequence ID" value="KAF7627092.1"/>
    <property type="molecule type" value="Genomic_DNA"/>
</dbReference>
<evidence type="ECO:0000313" key="4">
    <source>
        <dbReference type="EMBL" id="KAF7627092.1"/>
    </source>
</evidence>
<keyword evidence="1" id="KW-0812">Transmembrane</keyword>
<gene>
    <name evidence="4" type="ORF">Mgra_00009633</name>
</gene>
<dbReference type="PROSITE" id="PS00022">
    <property type="entry name" value="EGF_1"/>
    <property type="match status" value="1"/>
</dbReference>
<comment type="caution">
    <text evidence="4">The sequence shown here is derived from an EMBL/GenBank/DDBJ whole genome shotgun (WGS) entry which is preliminary data.</text>
</comment>
<feature type="transmembrane region" description="Helical" evidence="1">
    <location>
        <begin position="82"/>
        <end position="108"/>
    </location>
</feature>
<keyword evidence="1" id="KW-1133">Transmembrane helix</keyword>
<accession>A0A8S9ZD12</accession>